<gene>
    <name evidence="2" type="ORF">SacglDRAFT_02630</name>
</gene>
<accession>I1D3J8</accession>
<dbReference type="AlphaFoldDB" id="I1D3J8"/>
<dbReference type="Proteomes" id="UP000005087">
    <property type="component" value="Chromosome"/>
</dbReference>
<reference evidence="3" key="2">
    <citation type="submission" date="2012-01" db="EMBL/GenBank/DDBJ databases">
        <title>Noncontiguous Finished sequence of chromosome of Saccharomonospora glauca K62.</title>
        <authorList>
            <consortium name="US DOE Joint Genome Institute"/>
            <person name="Lucas S."/>
            <person name="Han J."/>
            <person name="Lapidus A."/>
            <person name="Cheng J.-F."/>
            <person name="Goodwin L."/>
            <person name="Pitluck S."/>
            <person name="Peters L."/>
            <person name="Mikhailova N."/>
            <person name="Held B."/>
            <person name="Detter J.C."/>
            <person name="Han C."/>
            <person name="Tapia R."/>
            <person name="Land M."/>
            <person name="Hauser L."/>
            <person name="Kyrpides N."/>
            <person name="Ivanova N."/>
            <person name="Pagani I."/>
            <person name="Brambilla E.-M."/>
            <person name="Klenk H.-P."/>
            <person name="Woyke T."/>
        </authorList>
    </citation>
    <scope>NUCLEOTIDE SEQUENCE [LARGE SCALE GENOMIC DNA]</scope>
    <source>
        <strain evidence="3">K62</strain>
    </source>
</reference>
<feature type="compositionally biased region" description="Basic and acidic residues" evidence="1">
    <location>
        <begin position="95"/>
        <end position="104"/>
    </location>
</feature>
<organism evidence="2 3">
    <name type="scientific">Saccharomonospora glauca K62</name>
    <dbReference type="NCBI Taxonomy" id="928724"/>
    <lineage>
        <taxon>Bacteria</taxon>
        <taxon>Bacillati</taxon>
        <taxon>Actinomycetota</taxon>
        <taxon>Actinomycetes</taxon>
        <taxon>Pseudonocardiales</taxon>
        <taxon>Pseudonocardiaceae</taxon>
        <taxon>Saccharomonospora</taxon>
    </lineage>
</organism>
<dbReference type="STRING" id="928724.SacglDRAFT_02630"/>
<sequence>MTSDTGDLAEHVAQQLAAVVIAALRPDPASPDTGPDARAIGSAVHRLGAELGSLLRELEPRPPRADDTLPDATKVDSAVARAAKLAAQIMLSGTHDTDSARPVDRGVTSPRHGGGVP</sequence>
<dbReference type="EMBL" id="CM001484">
    <property type="protein sequence ID" value="EIE99522.1"/>
    <property type="molecule type" value="Genomic_DNA"/>
</dbReference>
<dbReference type="HOGENOM" id="CLU_2303965_0_0_11"/>
<evidence type="ECO:0000256" key="1">
    <source>
        <dbReference type="SAM" id="MobiDB-lite"/>
    </source>
</evidence>
<proteinExistence type="predicted"/>
<dbReference type="RefSeq" id="WP_005465159.1">
    <property type="nucleotide sequence ID" value="NZ_CM001484.1"/>
</dbReference>
<dbReference type="OrthoDB" id="3556748at2"/>
<evidence type="ECO:0000313" key="2">
    <source>
        <dbReference type="EMBL" id="EIE99522.1"/>
    </source>
</evidence>
<name>I1D3J8_9PSEU</name>
<feature type="region of interest" description="Disordered" evidence="1">
    <location>
        <begin position="92"/>
        <end position="117"/>
    </location>
</feature>
<keyword evidence="3" id="KW-1185">Reference proteome</keyword>
<protein>
    <submittedName>
        <fullName evidence="2">Uncharacterized protein</fullName>
    </submittedName>
</protein>
<evidence type="ECO:0000313" key="3">
    <source>
        <dbReference type="Proteomes" id="UP000005087"/>
    </source>
</evidence>
<reference evidence="2 3" key="1">
    <citation type="submission" date="2011-09" db="EMBL/GenBank/DDBJ databases">
        <authorList>
            <consortium name="US DOE Joint Genome Institute (JGI-PGF)"/>
            <person name="Lucas S."/>
            <person name="Han J."/>
            <person name="Lapidus A."/>
            <person name="Cheng J.-F."/>
            <person name="Goodwin L."/>
            <person name="Pitluck S."/>
            <person name="Peters L."/>
            <person name="Land M.L."/>
            <person name="Hauser L."/>
            <person name="Brambilla E."/>
            <person name="Klenk H.-P."/>
            <person name="Woyke T.J."/>
        </authorList>
    </citation>
    <scope>NUCLEOTIDE SEQUENCE [LARGE SCALE GENOMIC DNA]</scope>
    <source>
        <strain evidence="2 3">K62</strain>
    </source>
</reference>